<accession>A0ABP8E6B6</accession>
<reference evidence="5" key="1">
    <citation type="journal article" date="2019" name="Int. J. Syst. Evol. Microbiol.">
        <title>The Global Catalogue of Microorganisms (GCM) 10K type strain sequencing project: providing services to taxonomists for standard genome sequencing and annotation.</title>
        <authorList>
            <consortium name="The Broad Institute Genomics Platform"/>
            <consortium name="The Broad Institute Genome Sequencing Center for Infectious Disease"/>
            <person name="Wu L."/>
            <person name="Ma J."/>
        </authorList>
    </citation>
    <scope>NUCLEOTIDE SEQUENCE [LARGE SCALE GENOMIC DNA]</scope>
    <source>
        <strain evidence="5">JCM 17442</strain>
    </source>
</reference>
<dbReference type="SUPFAM" id="SSF51161">
    <property type="entry name" value="Trimeric LpxA-like enzymes"/>
    <property type="match status" value="1"/>
</dbReference>
<dbReference type="Gene3D" id="2.160.10.10">
    <property type="entry name" value="Hexapeptide repeat proteins"/>
    <property type="match status" value="1"/>
</dbReference>
<comment type="similarity">
    <text evidence="1">Belongs to the transferase hexapeptide repeat family.</text>
</comment>
<evidence type="ECO:0000256" key="1">
    <source>
        <dbReference type="ARBA" id="ARBA00007274"/>
    </source>
</evidence>
<dbReference type="InterPro" id="IPR051159">
    <property type="entry name" value="Hexapeptide_acetyltransf"/>
</dbReference>
<keyword evidence="3" id="KW-0677">Repeat</keyword>
<organism evidence="4 5">
    <name type="scientific">Frondihabitans peucedani</name>
    <dbReference type="NCBI Taxonomy" id="598626"/>
    <lineage>
        <taxon>Bacteria</taxon>
        <taxon>Bacillati</taxon>
        <taxon>Actinomycetota</taxon>
        <taxon>Actinomycetes</taxon>
        <taxon>Micrococcales</taxon>
        <taxon>Microbacteriaceae</taxon>
        <taxon>Frondihabitans</taxon>
    </lineage>
</organism>
<dbReference type="EMBL" id="BAABAU010000006">
    <property type="protein sequence ID" value="GAA4267765.1"/>
    <property type="molecule type" value="Genomic_DNA"/>
</dbReference>
<dbReference type="InterPro" id="IPR011004">
    <property type="entry name" value="Trimer_LpxA-like_sf"/>
</dbReference>
<evidence type="ECO:0000256" key="3">
    <source>
        <dbReference type="ARBA" id="ARBA00022737"/>
    </source>
</evidence>
<dbReference type="PANTHER" id="PTHR23416">
    <property type="entry name" value="SIALIC ACID SYNTHASE-RELATED"/>
    <property type="match status" value="1"/>
</dbReference>
<dbReference type="PANTHER" id="PTHR23416:SF23">
    <property type="entry name" value="ACETYLTRANSFERASE C18B11.09C-RELATED"/>
    <property type="match status" value="1"/>
</dbReference>
<name>A0ABP8E6B6_9MICO</name>
<evidence type="ECO:0000313" key="5">
    <source>
        <dbReference type="Proteomes" id="UP001501594"/>
    </source>
</evidence>
<evidence type="ECO:0000256" key="2">
    <source>
        <dbReference type="ARBA" id="ARBA00022679"/>
    </source>
</evidence>
<dbReference type="InterPro" id="IPR001451">
    <property type="entry name" value="Hexapep"/>
</dbReference>
<dbReference type="CDD" id="cd04647">
    <property type="entry name" value="LbH_MAT_like"/>
    <property type="match status" value="1"/>
</dbReference>
<gene>
    <name evidence="4" type="ORF">GCM10022256_33770</name>
</gene>
<comment type="caution">
    <text evidence="4">The sequence shown here is derived from an EMBL/GenBank/DDBJ whole genome shotgun (WGS) entry which is preliminary data.</text>
</comment>
<dbReference type="Proteomes" id="UP001501594">
    <property type="component" value="Unassembled WGS sequence"/>
</dbReference>
<evidence type="ECO:0000313" key="4">
    <source>
        <dbReference type="EMBL" id="GAA4267765.1"/>
    </source>
</evidence>
<dbReference type="InterPro" id="IPR018357">
    <property type="entry name" value="Hexapep_transf_CS"/>
</dbReference>
<protein>
    <recommendedName>
        <fullName evidence="6">Maltose O-acetyltransferase</fullName>
    </recommendedName>
</protein>
<dbReference type="PROSITE" id="PS00101">
    <property type="entry name" value="HEXAPEP_TRANSFERASES"/>
    <property type="match status" value="1"/>
</dbReference>
<sequence>MAFALEHTVFTSILGSPFLPRFVRRTLLLTAGADARSSVGTGFALAGSARNLSIGSGVFLNKDVSVEAIAPVTIGANTSIGMQVLIITSHHEIADDGQWDPAPIGKPVTIGERVWIGARATILPGARIDDDVIIAAGAVVTGHLTSHGIYGGVPARRIRDLPAAV</sequence>
<keyword evidence="2" id="KW-0808">Transferase</keyword>
<dbReference type="Pfam" id="PF00132">
    <property type="entry name" value="Hexapep"/>
    <property type="match status" value="1"/>
</dbReference>
<proteinExistence type="inferred from homology"/>
<keyword evidence="5" id="KW-1185">Reference proteome</keyword>
<evidence type="ECO:0008006" key="6">
    <source>
        <dbReference type="Google" id="ProtNLM"/>
    </source>
</evidence>